<proteinExistence type="predicted"/>
<evidence type="ECO:0000313" key="2">
    <source>
        <dbReference type="EMBL" id="NIK73330.1"/>
    </source>
</evidence>
<comment type="caution">
    <text evidence="2">The sequence shown here is derived from an EMBL/GenBank/DDBJ whole genome shotgun (WGS) entry which is preliminary data.</text>
</comment>
<protein>
    <submittedName>
        <fullName evidence="2">Uncharacterized protein</fullName>
    </submittedName>
</protein>
<evidence type="ECO:0000256" key="1">
    <source>
        <dbReference type="SAM" id="Phobius"/>
    </source>
</evidence>
<dbReference type="EMBL" id="JAASRN010000001">
    <property type="protein sequence ID" value="NIK73330.1"/>
    <property type="molecule type" value="Genomic_DNA"/>
</dbReference>
<dbReference type="Proteomes" id="UP000537126">
    <property type="component" value="Unassembled WGS sequence"/>
</dbReference>
<keyword evidence="1" id="KW-0472">Membrane</keyword>
<dbReference type="AlphaFoldDB" id="A0A846MPM5"/>
<organism evidence="2 3">
    <name type="scientific">Thermonema lapsum</name>
    <dbReference type="NCBI Taxonomy" id="28195"/>
    <lineage>
        <taxon>Bacteria</taxon>
        <taxon>Pseudomonadati</taxon>
        <taxon>Bacteroidota</taxon>
        <taxon>Cytophagia</taxon>
        <taxon>Cytophagales</taxon>
        <taxon>Thermonemataceae</taxon>
        <taxon>Thermonema</taxon>
    </lineage>
</organism>
<evidence type="ECO:0000313" key="3">
    <source>
        <dbReference type="Proteomes" id="UP000537126"/>
    </source>
</evidence>
<reference evidence="2 3" key="1">
    <citation type="submission" date="2020-03" db="EMBL/GenBank/DDBJ databases">
        <title>Genomic Encyclopedia of Type Strains, Phase IV (KMG-IV): sequencing the most valuable type-strain genomes for metagenomic binning, comparative biology and taxonomic classification.</title>
        <authorList>
            <person name="Goeker M."/>
        </authorList>
    </citation>
    <scope>NUCLEOTIDE SEQUENCE [LARGE SCALE GENOMIC DNA]</scope>
    <source>
        <strain evidence="2 3">DSM 5718</strain>
    </source>
</reference>
<accession>A0A846MPM5</accession>
<gene>
    <name evidence="2" type="ORF">FHS56_000816</name>
</gene>
<feature type="transmembrane region" description="Helical" evidence="1">
    <location>
        <begin position="12"/>
        <end position="28"/>
    </location>
</feature>
<sequence>MNMDSMKFLKTSFYLSLINTLFFFCHLYKHGQMFFHCLIKNGACDKQLCRSTAGKHTFFLEKRGGHS</sequence>
<keyword evidence="1" id="KW-0812">Transmembrane</keyword>
<name>A0A846MPM5_9BACT</name>
<keyword evidence="1" id="KW-1133">Transmembrane helix</keyword>
<keyword evidence="3" id="KW-1185">Reference proteome</keyword>